<dbReference type="Proteomes" id="UP000231019">
    <property type="component" value="Unassembled WGS sequence"/>
</dbReference>
<evidence type="ECO:0000256" key="5">
    <source>
        <dbReference type="ARBA" id="ARBA00022832"/>
    </source>
</evidence>
<dbReference type="Pfam" id="PF13561">
    <property type="entry name" value="adh_short_C2"/>
    <property type="match status" value="1"/>
</dbReference>
<feature type="active site" description="Proton acceptor" evidence="10">
    <location>
        <position position="157"/>
    </location>
</feature>
<dbReference type="SMART" id="SM00822">
    <property type="entry name" value="PKS_KR"/>
    <property type="match status" value="1"/>
</dbReference>
<evidence type="ECO:0000256" key="7">
    <source>
        <dbReference type="ARBA" id="ARBA00023002"/>
    </source>
</evidence>
<dbReference type="NCBIfam" id="TIGR01830">
    <property type="entry name" value="3oxo_ACP_reduc"/>
    <property type="match status" value="1"/>
</dbReference>
<dbReference type="SUPFAM" id="SSF51735">
    <property type="entry name" value="NAD(P)-binding Rossmann-fold domains"/>
    <property type="match status" value="1"/>
</dbReference>
<feature type="binding site" evidence="11">
    <location>
        <position position="190"/>
    </location>
    <ligand>
        <name>NADP(+)</name>
        <dbReference type="ChEBI" id="CHEBI:58349"/>
    </ligand>
</feature>
<dbReference type="UniPathway" id="UPA00094"/>
<dbReference type="InterPro" id="IPR002347">
    <property type="entry name" value="SDR_fam"/>
</dbReference>
<dbReference type="PANTHER" id="PTHR42879:SF2">
    <property type="entry name" value="3-OXOACYL-[ACYL-CARRIER-PROTEIN] REDUCTASE FABG"/>
    <property type="match status" value="1"/>
</dbReference>
<dbReference type="EC" id="1.1.1.100" evidence="3 12"/>
<evidence type="ECO:0000256" key="12">
    <source>
        <dbReference type="RuleBase" id="RU366074"/>
    </source>
</evidence>
<protein>
    <recommendedName>
        <fullName evidence="3 12">3-oxoacyl-[acyl-carrier-protein] reductase</fullName>
        <ecNumber evidence="3 12">1.1.1.100</ecNumber>
    </recommendedName>
</protein>
<keyword evidence="5 12" id="KW-0276">Fatty acid metabolism</keyword>
<evidence type="ECO:0000256" key="2">
    <source>
        <dbReference type="ARBA" id="ARBA00006484"/>
    </source>
</evidence>
<dbReference type="PRINTS" id="PR00081">
    <property type="entry name" value="GDHRDH"/>
</dbReference>
<evidence type="ECO:0000256" key="1">
    <source>
        <dbReference type="ARBA" id="ARBA00005194"/>
    </source>
</evidence>
<evidence type="ECO:0000256" key="3">
    <source>
        <dbReference type="ARBA" id="ARBA00012948"/>
    </source>
</evidence>
<evidence type="ECO:0000256" key="9">
    <source>
        <dbReference type="ARBA" id="ARBA00023160"/>
    </source>
</evidence>
<dbReference type="InterPro" id="IPR036291">
    <property type="entry name" value="NAD(P)-bd_dom_sf"/>
</dbReference>
<dbReference type="GO" id="GO:0051287">
    <property type="term" value="F:NAD binding"/>
    <property type="evidence" value="ECO:0007669"/>
    <property type="project" value="UniProtKB-UniRule"/>
</dbReference>
<dbReference type="InterPro" id="IPR020904">
    <property type="entry name" value="Sc_DH/Rdtase_CS"/>
</dbReference>
<dbReference type="InterPro" id="IPR050259">
    <property type="entry name" value="SDR"/>
</dbReference>
<accession>A0A2M7G139</accession>
<reference evidence="14 15" key="1">
    <citation type="submission" date="2017-09" db="EMBL/GenBank/DDBJ databases">
        <title>Depth-based differentiation of microbial function through sediment-hosted aquifers and enrichment of novel symbionts in the deep terrestrial subsurface.</title>
        <authorList>
            <person name="Probst A.J."/>
            <person name="Ladd B."/>
            <person name="Jarett J.K."/>
            <person name="Geller-Mcgrath D.E."/>
            <person name="Sieber C.M."/>
            <person name="Emerson J.B."/>
            <person name="Anantharaman K."/>
            <person name="Thomas B.C."/>
            <person name="Malmstrom R."/>
            <person name="Stieglmeier M."/>
            <person name="Klingl A."/>
            <person name="Woyke T."/>
            <person name="Ryan C.M."/>
            <person name="Banfield J.F."/>
        </authorList>
    </citation>
    <scope>NUCLEOTIDE SEQUENCE [LARGE SCALE GENOMIC DNA]</scope>
    <source>
        <strain evidence="14">CG17_big_fil_post_rev_8_21_14_2_50_48_46</strain>
    </source>
</reference>
<dbReference type="FunFam" id="3.40.50.720:FF:000037">
    <property type="entry name" value="3-oxoacyl-[acyl-carrier-protein] reductase FabG"/>
    <property type="match status" value="1"/>
</dbReference>
<dbReference type="Gene3D" id="3.40.50.720">
    <property type="entry name" value="NAD(P)-binding Rossmann-like Domain"/>
    <property type="match status" value="1"/>
</dbReference>
<name>A0A2M7G139_9BACT</name>
<keyword evidence="6 11" id="KW-0521">NADP</keyword>
<comment type="caution">
    <text evidence="14">The sequence shown here is derived from an EMBL/GenBank/DDBJ whole genome shotgun (WGS) entry which is preliminary data.</text>
</comment>
<dbReference type="CDD" id="cd05333">
    <property type="entry name" value="BKR_SDR_c"/>
    <property type="match status" value="1"/>
</dbReference>
<dbReference type="PROSITE" id="PS00061">
    <property type="entry name" value="ADH_SHORT"/>
    <property type="match status" value="1"/>
</dbReference>
<comment type="pathway">
    <text evidence="1 12">Lipid metabolism; fatty acid biosynthesis.</text>
</comment>
<dbReference type="GO" id="GO:0004316">
    <property type="term" value="F:3-oxoacyl-[acyl-carrier-protein] reductase (NADPH) activity"/>
    <property type="evidence" value="ECO:0007669"/>
    <property type="project" value="UniProtKB-UniRule"/>
</dbReference>
<sequence length="250" mass="27271">MAELSGKVALVTGSSRGIGRACVLKLAEAGARVVINYFSHEEAAREVQALIAEKWGGESLCIRADISQAEQVQALFDQIMERWGRLDILVNNAGITRDGLLLRMQESDWDDVVSTNLRGLFHCTKRAAKIMLRQKSGRIVNLSSVVGQIGNEGQTNYATTKAGILGFTRSVALELASRGIAVNAVAPGYIDSEMTDGLTEAKRAEVIQKIPFQRFGRCDEVAEMVLFLSSERCQYLTGQTINIDGGMVMK</sequence>
<keyword evidence="8 12" id="KW-0443">Lipid metabolism</keyword>
<keyword evidence="4 12" id="KW-0444">Lipid biosynthesis</keyword>
<evidence type="ECO:0000259" key="13">
    <source>
        <dbReference type="SMART" id="SM00822"/>
    </source>
</evidence>
<comment type="function">
    <text evidence="12">Catalyzes the NADPH-dependent reduction of beta-ketoacyl-ACP substrates to beta-hydroxyacyl-ACP products, the first reductive step in the elongation cycle of fatty acid biosynthesis.</text>
</comment>
<proteinExistence type="inferred from homology"/>
<evidence type="ECO:0000313" key="14">
    <source>
        <dbReference type="EMBL" id="PIW15421.1"/>
    </source>
</evidence>
<dbReference type="EMBL" id="PFFQ01000053">
    <property type="protein sequence ID" value="PIW15421.1"/>
    <property type="molecule type" value="Genomic_DNA"/>
</dbReference>
<dbReference type="NCBIfam" id="NF005559">
    <property type="entry name" value="PRK07231.1"/>
    <property type="match status" value="1"/>
</dbReference>
<dbReference type="InterPro" id="IPR011284">
    <property type="entry name" value="3oxo_ACP_reduc"/>
</dbReference>
<evidence type="ECO:0000313" key="15">
    <source>
        <dbReference type="Proteomes" id="UP000231019"/>
    </source>
</evidence>
<comment type="similarity">
    <text evidence="2 12">Belongs to the short-chain dehydrogenases/reductases (SDR) family.</text>
</comment>
<gene>
    <name evidence="14" type="primary">fabG</name>
    <name evidence="14" type="ORF">COW36_18580</name>
</gene>
<comment type="catalytic activity">
    <reaction evidence="12">
        <text>a (3R)-hydroxyacyl-[ACP] + NADP(+) = a 3-oxoacyl-[ACP] + NADPH + H(+)</text>
        <dbReference type="Rhea" id="RHEA:17397"/>
        <dbReference type="Rhea" id="RHEA-COMP:9916"/>
        <dbReference type="Rhea" id="RHEA-COMP:9945"/>
        <dbReference type="ChEBI" id="CHEBI:15378"/>
        <dbReference type="ChEBI" id="CHEBI:57783"/>
        <dbReference type="ChEBI" id="CHEBI:58349"/>
        <dbReference type="ChEBI" id="CHEBI:78776"/>
        <dbReference type="ChEBI" id="CHEBI:78827"/>
        <dbReference type="EC" id="1.1.1.100"/>
    </reaction>
</comment>
<dbReference type="AlphaFoldDB" id="A0A2M7G139"/>
<dbReference type="NCBIfam" id="NF009466">
    <property type="entry name" value="PRK12826.1-2"/>
    <property type="match status" value="1"/>
</dbReference>
<dbReference type="GO" id="GO:0006633">
    <property type="term" value="P:fatty acid biosynthetic process"/>
    <property type="evidence" value="ECO:0007669"/>
    <property type="project" value="UniProtKB-UniPathway"/>
</dbReference>
<dbReference type="InterPro" id="IPR057326">
    <property type="entry name" value="KR_dom"/>
</dbReference>
<keyword evidence="7 12" id="KW-0560">Oxidoreductase</keyword>
<evidence type="ECO:0000256" key="6">
    <source>
        <dbReference type="ARBA" id="ARBA00022857"/>
    </source>
</evidence>
<dbReference type="PANTHER" id="PTHR42879">
    <property type="entry name" value="3-OXOACYL-(ACYL-CARRIER-PROTEIN) REDUCTASE"/>
    <property type="match status" value="1"/>
</dbReference>
<feature type="binding site" evidence="11">
    <location>
        <position position="92"/>
    </location>
    <ligand>
        <name>NADP(+)</name>
        <dbReference type="ChEBI" id="CHEBI:58349"/>
    </ligand>
</feature>
<evidence type="ECO:0000256" key="10">
    <source>
        <dbReference type="PIRSR" id="PIRSR611284-1"/>
    </source>
</evidence>
<evidence type="ECO:0000256" key="11">
    <source>
        <dbReference type="PIRSR" id="PIRSR611284-2"/>
    </source>
</evidence>
<feature type="domain" description="Ketoreductase" evidence="13">
    <location>
        <begin position="7"/>
        <end position="188"/>
    </location>
</feature>
<evidence type="ECO:0000256" key="4">
    <source>
        <dbReference type="ARBA" id="ARBA00022516"/>
    </source>
</evidence>
<keyword evidence="9 12" id="KW-0275">Fatty acid biosynthesis</keyword>
<evidence type="ECO:0000256" key="8">
    <source>
        <dbReference type="ARBA" id="ARBA00023098"/>
    </source>
</evidence>
<feature type="binding site" evidence="11">
    <location>
        <begin position="157"/>
        <end position="161"/>
    </location>
    <ligand>
        <name>NADP(+)</name>
        <dbReference type="ChEBI" id="CHEBI:58349"/>
    </ligand>
</feature>
<organism evidence="14 15">
    <name type="scientific">bacterium (Candidatus Blackallbacteria) CG17_big_fil_post_rev_8_21_14_2_50_48_46</name>
    <dbReference type="NCBI Taxonomy" id="2014261"/>
    <lineage>
        <taxon>Bacteria</taxon>
        <taxon>Candidatus Blackallbacteria</taxon>
    </lineage>
</organism>
<dbReference type="PRINTS" id="PR00080">
    <property type="entry name" value="SDRFAMILY"/>
</dbReference>
<comment type="subunit">
    <text evidence="12">Homotetramer.</text>
</comment>
<feature type="binding site" evidence="11">
    <location>
        <begin position="13"/>
        <end position="16"/>
    </location>
    <ligand>
        <name>NADP(+)</name>
        <dbReference type="ChEBI" id="CHEBI:58349"/>
    </ligand>
</feature>